<dbReference type="InterPro" id="IPR014907">
    <property type="entry name" value="BT4734-like_N"/>
</dbReference>
<dbReference type="Proteomes" id="UP000713222">
    <property type="component" value="Unassembled WGS sequence"/>
</dbReference>
<gene>
    <name evidence="2" type="ORF">EBV32_03445</name>
</gene>
<dbReference type="EMBL" id="RGET01000052">
    <property type="protein sequence ID" value="NBN88129.1"/>
    <property type="molecule type" value="Genomic_DNA"/>
</dbReference>
<feature type="domain" description="BT4734-like N-terminal" evidence="1">
    <location>
        <begin position="62"/>
        <end position="137"/>
    </location>
</feature>
<dbReference type="AlphaFoldDB" id="A0A964XQM9"/>
<organism evidence="2 3">
    <name type="scientific">Candidatus Fonsibacter lacus</name>
    <dbReference type="NCBI Taxonomy" id="2576439"/>
    <lineage>
        <taxon>Bacteria</taxon>
        <taxon>Pseudomonadati</taxon>
        <taxon>Pseudomonadota</taxon>
        <taxon>Alphaproteobacteria</taxon>
        <taxon>Candidatus Pelagibacterales</taxon>
        <taxon>Candidatus Pelagibacterales incertae sedis</taxon>
        <taxon>Candidatus Fonsibacter</taxon>
    </lineage>
</organism>
<name>A0A964XQM9_9PROT</name>
<reference evidence="2" key="1">
    <citation type="submission" date="2018-10" db="EMBL/GenBank/DDBJ databases">
        <title>Iterative Subtractive Binning of Freshwater Chronoseries Metagenomes Recovers Nearly Complete Genomes from over Four Hundred Novel Species.</title>
        <authorList>
            <person name="Rodriguez-R L.M."/>
            <person name="Tsementzi D."/>
            <person name="Luo C."/>
            <person name="Konstantinidis K.T."/>
        </authorList>
    </citation>
    <scope>NUCLEOTIDE SEQUENCE</scope>
    <source>
        <strain evidence="2">WB7_6_001</strain>
    </source>
</reference>
<proteinExistence type="predicted"/>
<sequence>MKTNTTTGEIKFSLFLSPKGIKETIPLKSIDLNELSKFILNDDCTRLSIPVYSCTQDEYPALKSKLPFITPNGVFSQRGQKYIDEFNATILPIDIDKISFDKAVTIRNYLSRQPGCIYVSVSPSRKGVKALFLLSKPLPWDTFSDILKINKALIESELALDCFDVEIDTGQWNKAQCMYLGFDDNFFFNVNPNPINLPLQMPIIKHVNDSIIIDTPPMGSHANRRICRYVEMSINNTIIDIINASKGNRHQSIGKVMKVKSMLHYAPHLEAFAHDKLMKACASIYPEKPHEGVRCFNDAWENARELNNDTLNEIINATK</sequence>
<dbReference type="Pfam" id="PF08800">
    <property type="entry name" value="BT4734-like_N"/>
    <property type="match status" value="1"/>
</dbReference>
<accession>A0A964XQM9</accession>
<evidence type="ECO:0000313" key="3">
    <source>
        <dbReference type="Proteomes" id="UP000713222"/>
    </source>
</evidence>
<comment type="caution">
    <text evidence="2">The sequence shown here is derived from an EMBL/GenBank/DDBJ whole genome shotgun (WGS) entry which is preliminary data.</text>
</comment>
<evidence type="ECO:0000313" key="2">
    <source>
        <dbReference type="EMBL" id="NBN88129.1"/>
    </source>
</evidence>
<protein>
    <recommendedName>
        <fullName evidence="1">BT4734-like N-terminal domain-containing protein</fullName>
    </recommendedName>
</protein>
<evidence type="ECO:0000259" key="1">
    <source>
        <dbReference type="Pfam" id="PF08800"/>
    </source>
</evidence>